<accession>A0A1T4PCF7</accession>
<keyword evidence="2 3" id="KW-0808">Transferase</keyword>
<dbReference type="SUPFAM" id="SSF53335">
    <property type="entry name" value="S-adenosyl-L-methionine-dependent methyltransferases"/>
    <property type="match status" value="1"/>
</dbReference>
<dbReference type="PIRSF" id="PIRSF028177">
    <property type="entry name" value="Polyketide_synth_Omtfrase_TcmP"/>
    <property type="match status" value="1"/>
</dbReference>
<dbReference type="PANTHER" id="PTHR43619">
    <property type="entry name" value="S-ADENOSYL-L-METHIONINE-DEPENDENT METHYLTRANSFERASE YKTD-RELATED"/>
    <property type="match status" value="1"/>
</dbReference>
<dbReference type="Proteomes" id="UP000190121">
    <property type="component" value="Unassembled WGS sequence"/>
</dbReference>
<dbReference type="InterPro" id="IPR007213">
    <property type="entry name" value="Ppm1/Ppm2/Tcmp"/>
</dbReference>
<dbReference type="OrthoDB" id="9800233at2"/>
<dbReference type="InterPro" id="IPR029063">
    <property type="entry name" value="SAM-dependent_MTases_sf"/>
</dbReference>
<keyword evidence="4" id="KW-1185">Reference proteome</keyword>
<dbReference type="AlphaFoldDB" id="A0A1T4PCF7"/>
<evidence type="ECO:0000256" key="1">
    <source>
        <dbReference type="ARBA" id="ARBA00022603"/>
    </source>
</evidence>
<dbReference type="EMBL" id="FUXE01000015">
    <property type="protein sequence ID" value="SJZ88886.1"/>
    <property type="molecule type" value="Genomic_DNA"/>
</dbReference>
<dbReference type="InterPro" id="IPR016874">
    <property type="entry name" value="TcmP-like"/>
</dbReference>
<name>A0A1T4PCF7_9PORP</name>
<protein>
    <submittedName>
        <fullName evidence="3">O-Methyltransferase involved in polyketide biosynthesis</fullName>
    </submittedName>
</protein>
<dbReference type="STRING" id="29524.SAMN02745171_01398"/>
<dbReference type="Gene3D" id="3.40.50.150">
    <property type="entry name" value="Vaccinia Virus protein VP39"/>
    <property type="match status" value="1"/>
</dbReference>
<evidence type="ECO:0000256" key="2">
    <source>
        <dbReference type="ARBA" id="ARBA00022679"/>
    </source>
</evidence>
<dbReference type="GO" id="GO:0008168">
    <property type="term" value="F:methyltransferase activity"/>
    <property type="evidence" value="ECO:0007669"/>
    <property type="project" value="UniProtKB-KW"/>
</dbReference>
<dbReference type="GO" id="GO:0032259">
    <property type="term" value="P:methylation"/>
    <property type="evidence" value="ECO:0007669"/>
    <property type="project" value="UniProtKB-KW"/>
</dbReference>
<dbReference type="PANTHER" id="PTHR43619:SF2">
    <property type="entry name" value="S-ADENOSYL-L-METHIONINE-DEPENDENT METHYLTRANSFERASES SUPERFAMILY PROTEIN"/>
    <property type="match status" value="1"/>
</dbReference>
<keyword evidence="1 3" id="KW-0489">Methyltransferase</keyword>
<proteinExistence type="predicted"/>
<evidence type="ECO:0000313" key="3">
    <source>
        <dbReference type="EMBL" id="SJZ88886.1"/>
    </source>
</evidence>
<sequence length="280" mass="32844">MQKIETRLSNVPETMLITLWAKAIETNRTDALLRDWKALELMRKIEYDFSKFKKAKFSQAGCVVRARLIDAEIERFLSLHPDAVVIQLGAGLDARYERLGCPEVTHWYDLDLDEATQLRRTLLAESERNTFLSASLFDTEWMEQVRAHNKPTLVVIEGVLMYFAPAEVKAFFQNLCTHLDNATILFDMLAYALVGRAKQHDSLSKVSPDVEFKWSLLESREMETWHEKIKLEKEYYMSDYCENRYPILFRALYKIPYFWRRCNQRIVRLGITALDTTPRA</sequence>
<organism evidence="3 4">
    <name type="scientific">Porphyromonas circumdentaria</name>
    <dbReference type="NCBI Taxonomy" id="29524"/>
    <lineage>
        <taxon>Bacteria</taxon>
        <taxon>Pseudomonadati</taxon>
        <taxon>Bacteroidota</taxon>
        <taxon>Bacteroidia</taxon>
        <taxon>Bacteroidales</taxon>
        <taxon>Porphyromonadaceae</taxon>
        <taxon>Porphyromonas</taxon>
    </lineage>
</organism>
<dbReference type="RefSeq" id="WP_078737300.1">
    <property type="nucleotide sequence ID" value="NZ_FUXE01000015.1"/>
</dbReference>
<evidence type="ECO:0000313" key="4">
    <source>
        <dbReference type="Proteomes" id="UP000190121"/>
    </source>
</evidence>
<reference evidence="4" key="1">
    <citation type="submission" date="2017-02" db="EMBL/GenBank/DDBJ databases">
        <authorList>
            <person name="Varghese N."/>
            <person name="Submissions S."/>
        </authorList>
    </citation>
    <scope>NUCLEOTIDE SEQUENCE [LARGE SCALE GENOMIC DNA]</scope>
    <source>
        <strain evidence="4">ATCC 51356</strain>
    </source>
</reference>
<dbReference type="Pfam" id="PF04072">
    <property type="entry name" value="LCM"/>
    <property type="match status" value="1"/>
</dbReference>
<gene>
    <name evidence="3" type="ORF">SAMN02745171_01398</name>
</gene>